<sequence>MQLIINSDKIDIPNQIRNVTGLLEHFDLKQKVVIVEVNGVILEKVNHQDTQLSDGDRIEIVHFVGGG</sequence>
<gene>
    <name evidence="1" type="primary">thiS</name>
    <name evidence="1" type="ORF">MJG50_17225</name>
</gene>
<keyword evidence="2" id="KW-1185">Reference proteome</keyword>
<accession>A0AAW5E2E3</accession>
<evidence type="ECO:0000313" key="2">
    <source>
        <dbReference type="Proteomes" id="UP001431131"/>
    </source>
</evidence>
<dbReference type="NCBIfam" id="TIGR01683">
    <property type="entry name" value="thiS"/>
    <property type="match status" value="1"/>
</dbReference>
<reference evidence="1" key="1">
    <citation type="submission" date="2022-02" db="EMBL/GenBank/DDBJ databases">
        <title>Fredinandcohnia quinoae sp. nov. isolated from Chenopodium quinoa seeds.</title>
        <authorList>
            <person name="Saati-Santamaria Z."/>
            <person name="Flores-Felix J.D."/>
            <person name="Igual J.M."/>
            <person name="Velazquez E."/>
            <person name="Garcia-Fraile P."/>
            <person name="Martinez-Molina E."/>
        </authorList>
    </citation>
    <scope>NUCLEOTIDE SEQUENCE</scope>
    <source>
        <strain evidence="1">SECRCQ15</strain>
    </source>
</reference>
<dbReference type="InterPro" id="IPR010035">
    <property type="entry name" value="Thi_S"/>
</dbReference>
<dbReference type="Gene3D" id="3.10.20.30">
    <property type="match status" value="1"/>
</dbReference>
<evidence type="ECO:0000313" key="1">
    <source>
        <dbReference type="EMBL" id="MCH1627077.1"/>
    </source>
</evidence>
<dbReference type="InterPro" id="IPR003749">
    <property type="entry name" value="ThiS/MoaD-like"/>
</dbReference>
<dbReference type="AlphaFoldDB" id="A0AAW5E2E3"/>
<dbReference type="PANTHER" id="PTHR34472:SF1">
    <property type="entry name" value="SULFUR CARRIER PROTEIN THIS"/>
    <property type="match status" value="1"/>
</dbReference>
<dbReference type="CDD" id="cd00565">
    <property type="entry name" value="Ubl_ThiS"/>
    <property type="match status" value="1"/>
</dbReference>
<dbReference type="RefSeq" id="WP_240256998.1">
    <property type="nucleotide sequence ID" value="NZ_JAKTTI010000033.1"/>
</dbReference>
<proteinExistence type="predicted"/>
<comment type="caution">
    <text evidence="1">The sequence shown here is derived from an EMBL/GenBank/DDBJ whole genome shotgun (WGS) entry which is preliminary data.</text>
</comment>
<dbReference type="PANTHER" id="PTHR34472">
    <property type="entry name" value="SULFUR CARRIER PROTEIN THIS"/>
    <property type="match status" value="1"/>
</dbReference>
<dbReference type="SUPFAM" id="SSF54285">
    <property type="entry name" value="MoaD/ThiS"/>
    <property type="match status" value="1"/>
</dbReference>
<dbReference type="Pfam" id="PF02597">
    <property type="entry name" value="ThiS"/>
    <property type="match status" value="1"/>
</dbReference>
<organism evidence="1 2">
    <name type="scientific">Fredinandcohnia quinoae</name>
    <dbReference type="NCBI Taxonomy" id="2918902"/>
    <lineage>
        <taxon>Bacteria</taxon>
        <taxon>Bacillati</taxon>
        <taxon>Bacillota</taxon>
        <taxon>Bacilli</taxon>
        <taxon>Bacillales</taxon>
        <taxon>Bacillaceae</taxon>
        <taxon>Fredinandcohnia</taxon>
    </lineage>
</organism>
<dbReference type="InterPro" id="IPR012675">
    <property type="entry name" value="Beta-grasp_dom_sf"/>
</dbReference>
<dbReference type="Proteomes" id="UP001431131">
    <property type="component" value="Unassembled WGS sequence"/>
</dbReference>
<dbReference type="EMBL" id="JAKTTI010000033">
    <property type="protein sequence ID" value="MCH1627077.1"/>
    <property type="molecule type" value="Genomic_DNA"/>
</dbReference>
<dbReference type="InterPro" id="IPR016155">
    <property type="entry name" value="Mopterin_synth/thiamin_S_b"/>
</dbReference>
<protein>
    <submittedName>
        <fullName evidence="1">Sulfur carrier protein ThiS</fullName>
    </submittedName>
</protein>
<name>A0AAW5E2E3_9BACI</name>